<keyword evidence="6" id="KW-0679">Respiratory chain</keyword>
<protein>
    <recommendedName>
        <fullName evidence="12">Acyl carrier protein</fullName>
    </recommendedName>
</protein>
<evidence type="ECO:0000313" key="14">
    <source>
        <dbReference type="EMBL" id="KAL3520509.1"/>
    </source>
</evidence>
<dbReference type="GO" id="GO:0000036">
    <property type="term" value="F:acyl carrier activity"/>
    <property type="evidence" value="ECO:0007669"/>
    <property type="project" value="UniProtKB-ARBA"/>
</dbReference>
<evidence type="ECO:0000256" key="12">
    <source>
        <dbReference type="RuleBase" id="RU000722"/>
    </source>
</evidence>
<comment type="pathway">
    <text evidence="1">Lipid metabolism; fatty acid biosynthesis.</text>
</comment>
<dbReference type="Gene3D" id="1.10.1200.10">
    <property type="entry name" value="ACP-like"/>
    <property type="match status" value="1"/>
</dbReference>
<keyword evidence="15" id="KW-1185">Reference proteome</keyword>
<reference evidence="14 15" key="1">
    <citation type="submission" date="2024-11" db="EMBL/GenBank/DDBJ databases">
        <title>A near-complete genome assembly of Cinchona calisaya.</title>
        <authorList>
            <person name="Lian D.C."/>
            <person name="Zhao X.W."/>
            <person name="Wei L."/>
        </authorList>
    </citation>
    <scope>NUCLEOTIDE SEQUENCE [LARGE SCALE GENOMIC DNA]</scope>
    <source>
        <tissue evidence="14">Nenye</tissue>
    </source>
</reference>
<dbReference type="PROSITE" id="PS00012">
    <property type="entry name" value="PHOSPHOPANTETHEINE"/>
    <property type="match status" value="1"/>
</dbReference>
<evidence type="ECO:0000256" key="2">
    <source>
        <dbReference type="ARBA" id="ARBA00010930"/>
    </source>
</evidence>
<comment type="caution">
    <text evidence="14">The sequence shown here is derived from an EMBL/GenBank/DDBJ whole genome shotgun (WGS) entry which is preliminary data.</text>
</comment>
<dbReference type="InterPro" id="IPR009081">
    <property type="entry name" value="PP-bd_ACP"/>
</dbReference>
<evidence type="ECO:0000256" key="3">
    <source>
        <dbReference type="ARBA" id="ARBA00022450"/>
    </source>
</evidence>
<comment type="subunit">
    <text evidence="11">Complex I is composed of at least 49 different subunits.</text>
</comment>
<gene>
    <name evidence="14" type="ORF">ACH5RR_018658</name>
</gene>
<evidence type="ECO:0000313" key="15">
    <source>
        <dbReference type="Proteomes" id="UP001630127"/>
    </source>
</evidence>
<keyword evidence="6" id="KW-0249">Electron transport</keyword>
<dbReference type="SUPFAM" id="SSF47336">
    <property type="entry name" value="ACP-like"/>
    <property type="match status" value="1"/>
</dbReference>
<dbReference type="HAMAP" id="MF_01217">
    <property type="entry name" value="Acyl_carrier"/>
    <property type="match status" value="1"/>
</dbReference>
<comment type="similarity">
    <text evidence="2">Belongs to the acyl carrier protein (ACP) family.</text>
</comment>
<dbReference type="EMBL" id="JBJUIK010000008">
    <property type="protein sequence ID" value="KAL3520509.1"/>
    <property type="molecule type" value="Genomic_DNA"/>
</dbReference>
<comment type="function">
    <text evidence="10">Carrier of the growing fatty acid chain in fatty acid biosynthesis. May be involved in the synthesis of short and medium chain fatty acids. Accessory and non-catalytic subunit of the mitochondrial membrane respiratory chain NADH dehydrogenase (Complex I), which functions in the transfer of electrons from NADH to the respiratory chain.</text>
</comment>
<evidence type="ECO:0000256" key="5">
    <source>
        <dbReference type="ARBA" id="ARBA00022553"/>
    </source>
</evidence>
<dbReference type="FunFam" id="1.10.1200.10:FF:000003">
    <property type="entry name" value="Acyl carrier protein"/>
    <property type="match status" value="1"/>
</dbReference>
<evidence type="ECO:0000256" key="10">
    <source>
        <dbReference type="ARBA" id="ARBA00057783"/>
    </source>
</evidence>
<keyword evidence="7" id="KW-0276">Fatty acid metabolism</keyword>
<evidence type="ECO:0000256" key="9">
    <source>
        <dbReference type="ARBA" id="ARBA00023160"/>
    </source>
</evidence>
<organism evidence="14 15">
    <name type="scientific">Cinchona calisaya</name>
    <dbReference type="NCBI Taxonomy" id="153742"/>
    <lineage>
        <taxon>Eukaryota</taxon>
        <taxon>Viridiplantae</taxon>
        <taxon>Streptophyta</taxon>
        <taxon>Embryophyta</taxon>
        <taxon>Tracheophyta</taxon>
        <taxon>Spermatophyta</taxon>
        <taxon>Magnoliopsida</taxon>
        <taxon>eudicotyledons</taxon>
        <taxon>Gunneridae</taxon>
        <taxon>Pentapetalae</taxon>
        <taxon>asterids</taxon>
        <taxon>lamiids</taxon>
        <taxon>Gentianales</taxon>
        <taxon>Rubiaceae</taxon>
        <taxon>Cinchonoideae</taxon>
        <taxon>Cinchoneae</taxon>
        <taxon>Cinchona</taxon>
    </lineage>
</organism>
<dbReference type="InterPro" id="IPR036736">
    <property type="entry name" value="ACP-like_sf"/>
</dbReference>
<sequence length="119" mass="13512">MVARNELLKYMRVNEVRGSFLDKPQVTDRVVTVVKNFQKVGPSKGLFYFCILKSALGYFFRLTPNAHLSNDLGLDSLDSVEIVMAFEEEFGFETPDNQHDEINSINLVVDFIASHPQAK</sequence>
<evidence type="ECO:0000256" key="11">
    <source>
        <dbReference type="ARBA" id="ARBA00063067"/>
    </source>
</evidence>
<dbReference type="InterPro" id="IPR003231">
    <property type="entry name" value="ACP"/>
</dbReference>
<dbReference type="InterPro" id="IPR006162">
    <property type="entry name" value="Ppantetheine_attach_site"/>
</dbReference>
<dbReference type="GO" id="GO:0005739">
    <property type="term" value="C:mitochondrion"/>
    <property type="evidence" value="ECO:0007669"/>
    <property type="project" value="UniProtKB-ARBA"/>
</dbReference>
<keyword evidence="5" id="KW-0597">Phosphoprotein</keyword>
<dbReference type="PANTHER" id="PTHR20863">
    <property type="entry name" value="ACYL CARRIER PROTEIN"/>
    <property type="match status" value="1"/>
</dbReference>
<dbReference type="Proteomes" id="UP001630127">
    <property type="component" value="Unassembled WGS sequence"/>
</dbReference>
<evidence type="ECO:0000256" key="7">
    <source>
        <dbReference type="ARBA" id="ARBA00022832"/>
    </source>
</evidence>
<keyword evidence="8" id="KW-0443">Lipid metabolism</keyword>
<evidence type="ECO:0000256" key="1">
    <source>
        <dbReference type="ARBA" id="ARBA00005194"/>
    </source>
</evidence>
<keyword evidence="9 12" id="KW-0275">Fatty acid biosynthesis</keyword>
<evidence type="ECO:0000256" key="6">
    <source>
        <dbReference type="ARBA" id="ARBA00022660"/>
    </source>
</evidence>
<name>A0ABD2ZMJ4_9GENT</name>
<dbReference type="Pfam" id="PF00550">
    <property type="entry name" value="PP-binding"/>
    <property type="match status" value="1"/>
</dbReference>
<dbReference type="PANTHER" id="PTHR20863:SF71">
    <property type="entry name" value="ACYL CARRIER PROTEIN 2, MITOCHONDRIAL"/>
    <property type="match status" value="1"/>
</dbReference>
<evidence type="ECO:0000256" key="8">
    <source>
        <dbReference type="ARBA" id="ARBA00023098"/>
    </source>
</evidence>
<evidence type="ECO:0000259" key="13">
    <source>
        <dbReference type="PROSITE" id="PS50075"/>
    </source>
</evidence>
<proteinExistence type="inferred from homology"/>
<dbReference type="AlphaFoldDB" id="A0ABD2ZMJ4"/>
<dbReference type="PROSITE" id="PS50075">
    <property type="entry name" value="CARRIER"/>
    <property type="match status" value="1"/>
</dbReference>
<keyword evidence="6" id="KW-0813">Transport</keyword>
<keyword evidence="3 12" id="KW-0596">Phosphopantetheine</keyword>
<evidence type="ECO:0000256" key="4">
    <source>
        <dbReference type="ARBA" id="ARBA00022516"/>
    </source>
</evidence>
<keyword evidence="4 12" id="KW-0444">Lipid biosynthesis</keyword>
<feature type="domain" description="Carrier" evidence="13">
    <location>
        <begin position="24"/>
        <end position="116"/>
    </location>
</feature>
<accession>A0ABD2ZMJ4</accession>